<comment type="caution">
    <text evidence="2">The sequence shown here is derived from an EMBL/GenBank/DDBJ whole genome shotgun (WGS) entry which is preliminary data.</text>
</comment>
<dbReference type="Pfam" id="PF01636">
    <property type="entry name" value="APH"/>
    <property type="match status" value="1"/>
</dbReference>
<dbReference type="PANTHER" id="PTHR40086">
    <property type="entry name" value="PHOSPHOTRANSFERASE YTMP-RELATED"/>
    <property type="match status" value="1"/>
</dbReference>
<organism evidence="2 3">
    <name type="scientific">Thalassotalea marina</name>
    <dbReference type="NCBI Taxonomy" id="1673741"/>
    <lineage>
        <taxon>Bacteria</taxon>
        <taxon>Pseudomonadati</taxon>
        <taxon>Pseudomonadota</taxon>
        <taxon>Gammaproteobacteria</taxon>
        <taxon>Alteromonadales</taxon>
        <taxon>Colwelliaceae</taxon>
        <taxon>Thalassotalea</taxon>
    </lineage>
</organism>
<dbReference type="AlphaFoldDB" id="A0A919BDB4"/>
<evidence type="ECO:0000313" key="3">
    <source>
        <dbReference type="Proteomes" id="UP000623842"/>
    </source>
</evidence>
<reference evidence="2" key="1">
    <citation type="journal article" date="2014" name="Int. J. Syst. Evol. Microbiol.">
        <title>Complete genome sequence of Corynebacterium casei LMG S-19264T (=DSM 44701T), isolated from a smear-ripened cheese.</title>
        <authorList>
            <consortium name="US DOE Joint Genome Institute (JGI-PGF)"/>
            <person name="Walter F."/>
            <person name="Albersmeier A."/>
            <person name="Kalinowski J."/>
            <person name="Ruckert C."/>
        </authorList>
    </citation>
    <scope>NUCLEOTIDE SEQUENCE</scope>
    <source>
        <strain evidence="2">KCTC 42731</strain>
    </source>
</reference>
<dbReference type="PANTHER" id="PTHR40086:SF1">
    <property type="entry name" value="CELL CYCLE REGULATOR CCRZ"/>
    <property type="match status" value="1"/>
</dbReference>
<feature type="domain" description="Aminoglycoside phosphotransferase" evidence="1">
    <location>
        <begin position="24"/>
        <end position="213"/>
    </location>
</feature>
<dbReference type="InterPro" id="IPR002575">
    <property type="entry name" value="Aminoglycoside_PTrfase"/>
</dbReference>
<dbReference type="Gene3D" id="3.30.200.20">
    <property type="entry name" value="Phosphorylase Kinase, domain 1"/>
    <property type="match status" value="1"/>
</dbReference>
<dbReference type="Gene3D" id="3.90.1200.10">
    <property type="match status" value="1"/>
</dbReference>
<dbReference type="InterPro" id="IPR011009">
    <property type="entry name" value="Kinase-like_dom_sf"/>
</dbReference>
<dbReference type="SUPFAM" id="SSF56112">
    <property type="entry name" value="Protein kinase-like (PK-like)"/>
    <property type="match status" value="1"/>
</dbReference>
<evidence type="ECO:0000259" key="1">
    <source>
        <dbReference type="Pfam" id="PF01636"/>
    </source>
</evidence>
<evidence type="ECO:0000313" key="2">
    <source>
        <dbReference type="EMBL" id="GHF81700.1"/>
    </source>
</evidence>
<proteinExistence type="predicted"/>
<reference evidence="2" key="2">
    <citation type="submission" date="2020-09" db="EMBL/GenBank/DDBJ databases">
        <authorList>
            <person name="Sun Q."/>
            <person name="Kim S."/>
        </authorList>
    </citation>
    <scope>NUCLEOTIDE SEQUENCE</scope>
    <source>
        <strain evidence="2">KCTC 42731</strain>
    </source>
</reference>
<dbReference type="RefSeq" id="WP_189767263.1">
    <property type="nucleotide sequence ID" value="NZ_BNCK01000001.1"/>
</dbReference>
<dbReference type="Proteomes" id="UP000623842">
    <property type="component" value="Unassembled WGS sequence"/>
</dbReference>
<protein>
    <submittedName>
        <fullName evidence="2">Protein LicA</fullName>
    </submittedName>
</protein>
<dbReference type="InterPro" id="IPR052077">
    <property type="entry name" value="CcrZ_PhaseVar_Mediator"/>
</dbReference>
<sequence length="273" mass="30853">MRTLTDIQKALDVLNVNLSASSMTLLAQGFSSDNYLVSANGQQYVLKFAHQPLITSQIAIQPKLHELAITPEVLATEPAKGLQLSQYWPSKTPCTAEQLPAIGELLSRLHQIKHNSACMDFQQKFNQYQGLAEFAIHRPVIEVLKAKLSAFDKHLGFCHNDLVLDNMLQCDNEVKLIDFEYSGNNDVFFDLASVSSSLLLGTEDKARLLTYYLAHCKLTITNELAVKKLNCFQLAYDFLCYFWYIEHQQPRLAKQVLTQLISPKLNLAKQSDN</sequence>
<gene>
    <name evidence="2" type="primary">licA</name>
    <name evidence="2" type="ORF">GCM10017161_06470</name>
</gene>
<keyword evidence="3" id="KW-1185">Reference proteome</keyword>
<accession>A0A919BDB4</accession>
<name>A0A919BDB4_9GAMM</name>
<dbReference type="EMBL" id="BNCK01000001">
    <property type="protein sequence ID" value="GHF81700.1"/>
    <property type="molecule type" value="Genomic_DNA"/>
</dbReference>